<accession>A0ABN9P9X1</accession>
<feature type="compositionally biased region" description="Acidic residues" evidence="2">
    <location>
        <begin position="351"/>
        <end position="382"/>
    </location>
</feature>
<sequence>MSNVDQIHEDPSEAMPLPLYLTSTSAKRGAKTEHRATRNHFNGVDQKRGLQLGPPSNGNPQWPTISWSHFHLPASVIYGARTDDRRVNADIRAGAEKQLTSMETSHDGGIEDEYQAELELKGFATRRPTSDRILAAHNAQAGNILNDRDHGKCQGGSEFWGEMNNLKENISILTNDEVAELACSDRRKGRDASCRNASTECQRVDTCSHAVDTMQDPTGYVPTLPADALALDVLPQKASPRRQSPEKPSAITKPRRLRCLNAGLARLWVEAADQRMARSWDYHAKRRDWGDEGWQGESEWKRHRPAQGRYDREGGDRGWHEEEEQPARPSGRVPWRSSGRVPWRAPAEPSDAGEGDGEGFEGEGEGEGEGEPAEQEGDEGEPVDAAGAACESDAEEQEMMRGLDELRQSLQEPEEGAEEPAAEEEPVQAPGKIPAWRGRAEEARQRSRGGGRRRVRSPARPRAERSGGCVVLTGVPLGYEHSTLVEMHQTFGLEAGALLSAEFGEHEPEEDAPGTQRVVLEYADEASAQLAAGGLDGQLVQAHDGRVQALRAELRDAAPPPRSSALPAVRLSGVPDSFTEEMVRELHEGTGVADADVVSVELLDASGETRACVVRYQHGGAAARAARALEGKRVLTASGAQRPDNQAPEADIGEKRPAERLESMPTFPPQESKAGKGKGSAPPRTASCAAHKRRALPPHGSPAATIVDDDMPPRLDDDDDASEDYIKQCCADMLAKMREELAVDISKSLTDTIKQNIEVQNKPTIDLLDQLRAQLAQPPADLDQKILSIVRPQLDSTARRLQAQLDAQQTQINETDNRVSKVEAQMQDVLSQLEVLRKELLIAEQRPRAPLTQPKGFDREVDASLVVAMAQRPTTTACVEAELRPWIASLGLADDLYDLVPVGPVPTKKFHIRFKGLVAVASRMAAKVLGSLRVDGTWKEFTVEVPGSPRCRIHLGPDKSPRQIRCEILLRRARTIIAERHPNLRLFTDRERATLSVGWDRIMRAEAHPGNKPAEFFWDNQQLAKHDLVKAELVSLLAPLIEPEAEPQCHAVALVPGRVLRVTVVCGPICMEIFNIHNHDLKQEQVKEIVEIILEARAAALRAPSQHLVLVVGDFNFAAERVGLLKSYWGPVFSRKPWDHDRAVEHAAKYLPTVDDVVLPPPTPRLLRAVLARAADSATGCDGLSYTAWRSMPFGATILWDCLEWVMSGQALFDSASTTLQVFLPKNVTEDEAQVGQVARGADKVRVLSLRNCDVKVLSATMNAALRPILARVAPPCQRGFVPGRNFGLNILELDASSRQLSCTPHGSRDLPILYSLDYGQAFPSLNQEFVLFIIGALRLPEAILKFAGFLYEAIEGVAVSMGLRVHLYWVRKDLAWVALVMREAELVANLVLKIQKCHIVPLSASFSPALASEALGRLSRTVPHWSAMKIVSELLYLGIWLGPSVDSMKPWIDPLAKARLRARAVGRGVTPASLSSIIYNTRIVSTLSYVSQFFWMPRAALACELGVLAQVFRVALGTFPLSARVQMDRWRGPRALSWAHLDMAPLLRAAAHTFPEHQRLLDDLRAHACALADSRTLYMIGSGAPCPGFWRSPAIVENLALALDGPAPAAPSTAAFGFMAAAVSMYNAIRLIPDWPISEQDALSAALAGVSGPGMTPAVIDELRDSDTDVDDLILSSRLDLVDDSVGYVAMLSDAGSSDPDGYPFGADHHGHFSDGGSLVSGCHEPCVLGHSAFSEAMAFLSTSRVLEILPSVYISDVPTELSDDVLIDLHKGPGGEDAEIVAIKHLPAKDPLGETRCCIVRYRSQAAADRAIEALSGTQVLTTSGRPKFLGARLAKPAQWMREKDRGGASSPPRLPAPPPAPGRGSSGSGQRWADAAEGPRAKGRAEW</sequence>
<feature type="compositionally biased region" description="Pro residues" evidence="2">
    <location>
        <begin position="1855"/>
        <end position="1864"/>
    </location>
</feature>
<evidence type="ECO:0000313" key="3">
    <source>
        <dbReference type="EMBL" id="CAK0788058.1"/>
    </source>
</evidence>
<reference evidence="3" key="1">
    <citation type="submission" date="2023-10" db="EMBL/GenBank/DDBJ databases">
        <authorList>
            <person name="Chen Y."/>
            <person name="Shah S."/>
            <person name="Dougan E. K."/>
            <person name="Thang M."/>
            <person name="Chan C."/>
        </authorList>
    </citation>
    <scope>NUCLEOTIDE SEQUENCE [LARGE SCALE GENOMIC DNA]</scope>
</reference>
<gene>
    <name evidence="3" type="ORF">PCOR1329_LOCUS30</name>
</gene>
<feature type="region of interest" description="Disordered" evidence="2">
    <location>
        <begin position="1838"/>
        <end position="1890"/>
    </location>
</feature>
<feature type="region of interest" description="Disordered" evidence="2">
    <location>
        <begin position="289"/>
        <end position="465"/>
    </location>
</feature>
<feature type="region of interest" description="Disordered" evidence="2">
    <location>
        <begin position="25"/>
        <end position="61"/>
    </location>
</feature>
<feature type="region of interest" description="Disordered" evidence="2">
    <location>
        <begin position="635"/>
        <end position="713"/>
    </location>
</feature>
<feature type="compositionally biased region" description="Basic and acidic residues" evidence="2">
    <location>
        <begin position="1880"/>
        <end position="1890"/>
    </location>
</feature>
<proteinExistence type="predicted"/>
<feature type="compositionally biased region" description="Basic and acidic residues" evidence="2">
    <location>
        <begin position="309"/>
        <end position="320"/>
    </location>
</feature>
<feature type="compositionally biased region" description="Basic and acidic residues" evidence="2">
    <location>
        <begin position="652"/>
        <end position="662"/>
    </location>
</feature>
<keyword evidence="4" id="KW-1185">Reference proteome</keyword>
<dbReference type="SUPFAM" id="SSF54928">
    <property type="entry name" value="RNA-binding domain, RBD"/>
    <property type="match status" value="1"/>
</dbReference>
<dbReference type="EMBL" id="CAUYUJ010000001">
    <property type="protein sequence ID" value="CAK0788058.1"/>
    <property type="molecule type" value="Genomic_DNA"/>
</dbReference>
<feature type="coiled-coil region" evidence="1">
    <location>
        <begin position="798"/>
        <end position="846"/>
    </location>
</feature>
<feature type="compositionally biased region" description="Acidic residues" evidence="2">
    <location>
        <begin position="412"/>
        <end position="426"/>
    </location>
</feature>
<evidence type="ECO:0000256" key="1">
    <source>
        <dbReference type="SAM" id="Coils"/>
    </source>
</evidence>
<feature type="compositionally biased region" description="Basic residues" evidence="2">
    <location>
        <begin position="446"/>
        <end position="459"/>
    </location>
</feature>
<dbReference type="Proteomes" id="UP001189429">
    <property type="component" value="Unassembled WGS sequence"/>
</dbReference>
<protein>
    <submittedName>
        <fullName evidence="3">Uncharacterized protein</fullName>
    </submittedName>
</protein>
<dbReference type="InterPro" id="IPR035979">
    <property type="entry name" value="RBD_domain_sf"/>
</dbReference>
<comment type="caution">
    <text evidence="3">The sequence shown here is derived from an EMBL/GenBank/DDBJ whole genome shotgun (WGS) entry which is preliminary data.</text>
</comment>
<feature type="compositionally biased region" description="Basic and acidic residues" evidence="2">
    <location>
        <begin position="398"/>
        <end position="407"/>
    </location>
</feature>
<name>A0ABN9P9X1_9DINO</name>
<organism evidence="3 4">
    <name type="scientific">Prorocentrum cordatum</name>
    <dbReference type="NCBI Taxonomy" id="2364126"/>
    <lineage>
        <taxon>Eukaryota</taxon>
        <taxon>Sar</taxon>
        <taxon>Alveolata</taxon>
        <taxon>Dinophyceae</taxon>
        <taxon>Prorocentrales</taxon>
        <taxon>Prorocentraceae</taxon>
        <taxon>Prorocentrum</taxon>
    </lineage>
</organism>
<keyword evidence="1" id="KW-0175">Coiled coil</keyword>
<evidence type="ECO:0000313" key="4">
    <source>
        <dbReference type="Proteomes" id="UP001189429"/>
    </source>
</evidence>
<evidence type="ECO:0000256" key="2">
    <source>
        <dbReference type="SAM" id="MobiDB-lite"/>
    </source>
</evidence>